<dbReference type="Proteomes" id="UP000008824">
    <property type="component" value="Plasmid pSL254_3"/>
</dbReference>
<geneLocation type="plasmid" evidence="2 3">
    <name>pSL254_3</name>
</geneLocation>
<sequence length="125" mass="14809">MSTKKYRLYNYLILLNHKDSIVTFFYRTISYSIYHNIRCVHRLRGSQGVSDGKPVKQGNKPPENQPETRRLCFYGMHEYARKCIAQNFTPCSQWKSCFRRSSHPKTVNGDAIYCVTVKRWQEHQA</sequence>
<dbReference type="KEGG" id="see:SNSL254_B0001"/>
<organism evidence="2 3">
    <name type="scientific">Salmonella newport (strain SL254)</name>
    <dbReference type="NCBI Taxonomy" id="423368"/>
    <lineage>
        <taxon>Bacteria</taxon>
        <taxon>Pseudomonadati</taxon>
        <taxon>Pseudomonadota</taxon>
        <taxon>Gammaproteobacteria</taxon>
        <taxon>Enterobacterales</taxon>
        <taxon>Enterobacteriaceae</taxon>
        <taxon>Salmonella</taxon>
    </lineage>
</organism>
<name>A0A0H3BM27_SALNS</name>
<dbReference type="HOGENOM" id="CLU_1991113_0_0_6"/>
<dbReference type="AlphaFoldDB" id="A0A0H3BM27"/>
<proteinExistence type="predicted"/>
<dbReference type="EMBL" id="CP001112">
    <property type="protein sequence ID" value="ACF61087.1"/>
    <property type="molecule type" value="Genomic_DNA"/>
</dbReference>
<keyword evidence="2" id="KW-0614">Plasmid</keyword>
<reference evidence="2 3" key="1">
    <citation type="journal article" date="2011" name="J. Bacteriol.">
        <title>Comparative genomics of 28 Salmonella enterica isolates: evidence for CRISPR-mediated adaptive sublineage evolution.</title>
        <authorList>
            <person name="Fricke W.F."/>
            <person name="Mammel M.K."/>
            <person name="McDermott P.F."/>
            <person name="Tartera C."/>
            <person name="White D.G."/>
            <person name="Leclerc J.E."/>
            <person name="Ravel J."/>
            <person name="Cebula T.A."/>
        </authorList>
    </citation>
    <scope>NUCLEOTIDE SEQUENCE [LARGE SCALE GENOMIC DNA]</scope>
    <source>
        <strain evidence="2 3">SL254</strain>
        <plasmid evidence="2 3">pSL254_3</plasmid>
    </source>
</reference>
<evidence type="ECO:0000256" key="1">
    <source>
        <dbReference type="SAM" id="MobiDB-lite"/>
    </source>
</evidence>
<protein>
    <submittedName>
        <fullName evidence="2">Uncharacterized protein</fullName>
    </submittedName>
</protein>
<evidence type="ECO:0000313" key="2">
    <source>
        <dbReference type="EMBL" id="ACF61087.1"/>
    </source>
</evidence>
<gene>
    <name evidence="2" type="ordered locus">SNSL254_B0001</name>
</gene>
<evidence type="ECO:0000313" key="3">
    <source>
        <dbReference type="Proteomes" id="UP000008824"/>
    </source>
</evidence>
<accession>A0A0H3BM27</accession>
<feature type="region of interest" description="Disordered" evidence="1">
    <location>
        <begin position="46"/>
        <end position="67"/>
    </location>
</feature>